<dbReference type="EMBL" id="JBHSLD010000009">
    <property type="protein sequence ID" value="MFC5381461.1"/>
    <property type="molecule type" value="Genomic_DNA"/>
</dbReference>
<dbReference type="InterPro" id="IPR046457">
    <property type="entry name" value="PMI_typeI_cat"/>
</dbReference>
<evidence type="ECO:0000313" key="5">
    <source>
        <dbReference type="Proteomes" id="UP001596122"/>
    </source>
</evidence>
<keyword evidence="5" id="KW-1185">Reference proteome</keyword>
<keyword evidence="4" id="KW-0413">Isomerase</keyword>
<dbReference type="SUPFAM" id="SSF51182">
    <property type="entry name" value="RmlC-like cupins"/>
    <property type="match status" value="1"/>
</dbReference>
<protein>
    <submittedName>
        <fullName evidence="4">Type I phosphomannose isomerase catalytic subunit</fullName>
    </submittedName>
</protein>
<dbReference type="Proteomes" id="UP001596122">
    <property type="component" value="Unassembled WGS sequence"/>
</dbReference>
<dbReference type="InterPro" id="IPR051804">
    <property type="entry name" value="Carb_Metab_Reg_Kinase/Isom"/>
</dbReference>
<dbReference type="GO" id="GO:0016853">
    <property type="term" value="F:isomerase activity"/>
    <property type="evidence" value="ECO:0007669"/>
    <property type="project" value="UniProtKB-KW"/>
</dbReference>
<evidence type="ECO:0000256" key="2">
    <source>
        <dbReference type="ARBA" id="ARBA00022833"/>
    </source>
</evidence>
<feature type="domain" description="Phosphomannose isomerase type I catalytic" evidence="3">
    <location>
        <begin position="53"/>
        <end position="112"/>
    </location>
</feature>
<dbReference type="PANTHER" id="PTHR42742">
    <property type="entry name" value="TRANSCRIPTIONAL REPRESSOR MPRA"/>
    <property type="match status" value="1"/>
</dbReference>
<comment type="caution">
    <text evidence="4">The sequence shown here is derived from an EMBL/GenBank/DDBJ whole genome shotgun (WGS) entry which is preliminary data.</text>
</comment>
<keyword evidence="1" id="KW-0479">Metal-binding</keyword>
<proteinExistence type="predicted"/>
<reference evidence="5" key="1">
    <citation type="journal article" date="2019" name="Int. J. Syst. Evol. Microbiol.">
        <title>The Global Catalogue of Microorganisms (GCM) 10K type strain sequencing project: providing services to taxonomists for standard genome sequencing and annotation.</title>
        <authorList>
            <consortium name="The Broad Institute Genomics Platform"/>
            <consortium name="The Broad Institute Genome Sequencing Center for Infectious Disease"/>
            <person name="Wu L."/>
            <person name="Ma J."/>
        </authorList>
    </citation>
    <scope>NUCLEOTIDE SEQUENCE [LARGE SCALE GENOMIC DNA]</scope>
    <source>
        <strain evidence="5">CCUG 43114</strain>
    </source>
</reference>
<dbReference type="InterPro" id="IPR011051">
    <property type="entry name" value="RmlC_Cupin_sf"/>
</dbReference>
<sequence>MEHLAPLLLSPLLVPKPWGGRRLGALGRSLPDGVDVGESWDVVDLDPADTVVPDSSSRVAHGPLAGATLHDLVREHRDALLGTTAPAPGDRFPLLVKHLDAREPLSVQVHPPAAVLDELPGARLKCESWVVVAADPGAHLAVGLRPGTTPEQLAVAAGTPEVTRLLRWVPARVGEVHHVPPGTVHALGAGVVVAEPQTPSDTTYRLYDWSVETGRTPRPLHTGEALACVRAAWEANLAPADPVDGDGVLVETERMRLSRTTALLDGSVHAPQRLTPRVVVVVSGELRQEQLPAPLGPGAVVLLPAAWGGTFDVAAGTTWLDVDAL</sequence>
<keyword evidence="2" id="KW-0862">Zinc</keyword>
<dbReference type="InterPro" id="IPR014710">
    <property type="entry name" value="RmlC-like_jellyroll"/>
</dbReference>
<evidence type="ECO:0000259" key="3">
    <source>
        <dbReference type="Pfam" id="PF20511"/>
    </source>
</evidence>
<organism evidence="4 5">
    <name type="scientific">Aquipuribacter nitratireducens</name>
    <dbReference type="NCBI Taxonomy" id="650104"/>
    <lineage>
        <taxon>Bacteria</taxon>
        <taxon>Bacillati</taxon>
        <taxon>Actinomycetota</taxon>
        <taxon>Actinomycetes</taxon>
        <taxon>Micrococcales</taxon>
        <taxon>Intrasporangiaceae</taxon>
        <taxon>Aquipuribacter</taxon>
    </lineage>
</organism>
<dbReference type="Gene3D" id="2.60.120.10">
    <property type="entry name" value="Jelly Rolls"/>
    <property type="match status" value="1"/>
</dbReference>
<gene>
    <name evidence="4" type="ORF">ACFPJ6_11720</name>
</gene>
<evidence type="ECO:0000313" key="4">
    <source>
        <dbReference type="EMBL" id="MFC5381461.1"/>
    </source>
</evidence>
<dbReference type="CDD" id="cd07010">
    <property type="entry name" value="cupin_PMI_type_I_N_bac"/>
    <property type="match status" value="1"/>
</dbReference>
<evidence type="ECO:0000256" key="1">
    <source>
        <dbReference type="ARBA" id="ARBA00022723"/>
    </source>
</evidence>
<dbReference type="RefSeq" id="WP_340269346.1">
    <property type="nucleotide sequence ID" value="NZ_JBBEOG010000004.1"/>
</dbReference>
<dbReference type="Pfam" id="PF20511">
    <property type="entry name" value="PMI_typeI_cat"/>
    <property type="match status" value="1"/>
</dbReference>
<name>A0ABW0GRJ0_9MICO</name>
<dbReference type="PANTHER" id="PTHR42742:SF3">
    <property type="entry name" value="FRUCTOKINASE"/>
    <property type="match status" value="1"/>
</dbReference>
<accession>A0ABW0GRJ0</accession>